<evidence type="ECO:0000313" key="1">
    <source>
        <dbReference type="EMBL" id="EFN91525.1"/>
    </source>
</evidence>
<proteinExistence type="predicted"/>
<dbReference type="Proteomes" id="UP000016016">
    <property type="component" value="Unassembled WGS sequence"/>
</dbReference>
<name>E1GUY6_9BACT</name>
<sequence length="54" mass="5774">MKKFEKITAPKFSAIDVEKMKRLKGGYTLNTVTCYSNGHAGDDGSASADGVYGD</sequence>
<gene>
    <name evidence="1" type="ORF">HMPREF9018_2031</name>
</gene>
<dbReference type="AlphaFoldDB" id="E1GUY6"/>
<accession>E1GUY6</accession>
<protein>
    <submittedName>
        <fullName evidence="1">Uncharacterized protein</fullName>
    </submittedName>
</protein>
<dbReference type="EMBL" id="ADFQ01000032">
    <property type="protein sequence ID" value="EFN91525.1"/>
    <property type="molecule type" value="Genomic_DNA"/>
</dbReference>
<dbReference type="InterPro" id="IPR026408">
    <property type="entry name" value="GG_sam_targ_CFB"/>
</dbReference>
<dbReference type="NCBIfam" id="TIGR04149">
    <property type="entry name" value="GG_sam_targ_CFB"/>
    <property type="match status" value="1"/>
</dbReference>
<organism evidence="1 2">
    <name type="scientific">Prevotella amnii CRIS 21A-A</name>
    <dbReference type="NCBI Taxonomy" id="679191"/>
    <lineage>
        <taxon>Bacteria</taxon>
        <taxon>Pseudomonadati</taxon>
        <taxon>Bacteroidota</taxon>
        <taxon>Bacteroidia</taxon>
        <taxon>Bacteroidales</taxon>
        <taxon>Prevotellaceae</taxon>
        <taxon>Prevotella</taxon>
    </lineage>
</organism>
<evidence type="ECO:0000313" key="2">
    <source>
        <dbReference type="Proteomes" id="UP000016016"/>
    </source>
</evidence>
<comment type="caution">
    <text evidence="1">The sequence shown here is derived from an EMBL/GenBank/DDBJ whole genome shotgun (WGS) entry which is preliminary data.</text>
</comment>
<reference evidence="1 2" key="1">
    <citation type="submission" date="2010-09" db="EMBL/GenBank/DDBJ databases">
        <authorList>
            <person name="Harkins D.M."/>
            <person name="Madupu R."/>
            <person name="Durkin A.S."/>
            <person name="Torralba M."/>
            <person name="Methe B."/>
            <person name="Sutton G.G."/>
            <person name="Nelson K.E."/>
        </authorList>
    </citation>
    <scope>NUCLEOTIDE SEQUENCE [LARGE SCALE GENOMIC DNA]</scope>
    <source>
        <strain evidence="1 2">CRIS 21A-A</strain>
    </source>
</reference>